<dbReference type="SUPFAM" id="SSF51735">
    <property type="entry name" value="NAD(P)-binding Rossmann-fold domains"/>
    <property type="match status" value="1"/>
</dbReference>
<dbReference type="EMBL" id="CP053892">
    <property type="protein sequence ID" value="QKG23867.1"/>
    <property type="molecule type" value="Genomic_DNA"/>
</dbReference>
<dbReference type="RefSeq" id="WP_173097761.1">
    <property type="nucleotide sequence ID" value="NZ_CP053892.1"/>
</dbReference>
<sequence>MITRDMTLVLGGTGQIGRRIVQRLTGRGLRVRIGSRSGGVPFDWTDPATWAPALDGVRAACIAGRPSIAAPAAIGAFARLAVASDARRLVLLSARGGPEARARERALAASGADWTVLRAAVLAQDFSEGPLLDPVLTGEVVLPAGAAEPFVDAADIADVAAAVLTEDGHGGRTYDLTGPRLLTFADAVTAIAEATGRRIAFVPAPAAAFGPRARPGDGVRQVLRRPPRDFTDYARDTAATGIWNTKDAA</sequence>
<dbReference type="Gene3D" id="3.40.50.720">
    <property type="entry name" value="NAD(P)-binding Rossmann-like Domain"/>
    <property type="match status" value="1"/>
</dbReference>
<organism evidence="1 2">
    <name type="scientific">Actinomadura verrucosospora</name>
    <dbReference type="NCBI Taxonomy" id="46165"/>
    <lineage>
        <taxon>Bacteria</taxon>
        <taxon>Bacillati</taxon>
        <taxon>Actinomycetota</taxon>
        <taxon>Actinomycetes</taxon>
        <taxon>Streptosporangiales</taxon>
        <taxon>Thermomonosporaceae</taxon>
        <taxon>Actinomadura</taxon>
    </lineage>
</organism>
<protein>
    <submittedName>
        <fullName evidence="1">NmrA family transcriptional regulator</fullName>
    </submittedName>
</protein>
<proteinExistence type="predicted"/>
<keyword evidence="2" id="KW-1185">Reference proteome</keyword>
<name>A0A7D4A8F8_ACTVE</name>
<evidence type="ECO:0000313" key="1">
    <source>
        <dbReference type="EMBL" id="QKG23867.1"/>
    </source>
</evidence>
<dbReference type="InterPro" id="IPR036291">
    <property type="entry name" value="NAD(P)-bd_dom_sf"/>
</dbReference>
<dbReference type="Proteomes" id="UP000501240">
    <property type="component" value="Chromosome"/>
</dbReference>
<dbReference type="PANTHER" id="PTHR43162:SF1">
    <property type="entry name" value="PRESTALK A DIFFERENTIATION PROTEIN A"/>
    <property type="match status" value="1"/>
</dbReference>
<gene>
    <name evidence="1" type="ORF">ACTIVE_5510</name>
</gene>
<dbReference type="InterPro" id="IPR051604">
    <property type="entry name" value="Ergot_Alk_Oxidoreductase"/>
</dbReference>
<evidence type="ECO:0000313" key="2">
    <source>
        <dbReference type="Proteomes" id="UP000501240"/>
    </source>
</evidence>
<dbReference type="AlphaFoldDB" id="A0A7D4A8F8"/>
<reference evidence="1 2" key="1">
    <citation type="submission" date="2020-05" db="EMBL/GenBank/DDBJ databases">
        <title>Actinomadura verrucosospora NRRL-B18236 (PFL_A860) Genome sequencing and assembly.</title>
        <authorList>
            <person name="Samborskyy M."/>
        </authorList>
    </citation>
    <scope>NUCLEOTIDE SEQUENCE [LARGE SCALE GENOMIC DNA]</scope>
    <source>
        <strain evidence="1 2">NRRL:B18236</strain>
    </source>
</reference>
<dbReference type="PANTHER" id="PTHR43162">
    <property type="match status" value="1"/>
</dbReference>
<accession>A0A7D4A8F8</accession>